<keyword evidence="4" id="KW-1185">Reference proteome</keyword>
<evidence type="ECO:0000313" key="3">
    <source>
        <dbReference type="EMBL" id="AKJ65038.1"/>
    </source>
</evidence>
<dbReference type="InterPro" id="IPR028098">
    <property type="entry name" value="Glyco_trans_4-like_N"/>
</dbReference>
<name>A0A0G3EFC5_9BACT</name>
<dbReference type="EC" id="2.4.1.21" evidence="3"/>
<dbReference type="CDD" id="cd03801">
    <property type="entry name" value="GT4_PimA-like"/>
    <property type="match status" value="1"/>
</dbReference>
<dbReference type="OrthoDB" id="9806887at2"/>
<feature type="domain" description="Glycosyl transferase family 1" evidence="1">
    <location>
        <begin position="184"/>
        <end position="335"/>
    </location>
</feature>
<dbReference type="Pfam" id="PF13439">
    <property type="entry name" value="Glyco_transf_4"/>
    <property type="match status" value="1"/>
</dbReference>
<keyword evidence="3" id="KW-0808">Transferase</keyword>
<dbReference type="KEGG" id="vbl:L21SP4_01801"/>
<dbReference type="SUPFAM" id="SSF53756">
    <property type="entry name" value="UDP-Glycosyltransferase/glycogen phosphorylase"/>
    <property type="match status" value="1"/>
</dbReference>
<evidence type="ECO:0000259" key="2">
    <source>
        <dbReference type="Pfam" id="PF13439"/>
    </source>
</evidence>
<protein>
    <submittedName>
        <fullName evidence="3">Capsular glucan synthase</fullName>
        <ecNumber evidence="3">2.4.1.21</ecNumber>
    </submittedName>
</protein>
<reference evidence="4" key="1">
    <citation type="submission" date="2015-02" db="EMBL/GenBank/DDBJ databases">
        <title>Description and complete genome sequence of the first cultured representative of the subdivision 5 of the Verrucomicrobia phylum.</title>
        <authorList>
            <person name="Spring S."/>
            <person name="Bunk B."/>
            <person name="Sproer C."/>
            <person name="Klenk H.-P."/>
        </authorList>
    </citation>
    <scope>NUCLEOTIDE SEQUENCE [LARGE SCALE GENOMIC DNA]</scope>
    <source>
        <strain evidence="4">L21-Fru-AB</strain>
    </source>
</reference>
<gene>
    <name evidence="3" type="primary">glgA_3</name>
    <name evidence="3" type="ORF">L21SP4_01801</name>
</gene>
<proteinExistence type="predicted"/>
<dbReference type="Proteomes" id="UP000035268">
    <property type="component" value="Chromosome"/>
</dbReference>
<organism evidence="3 4">
    <name type="scientific">Kiritimatiella glycovorans</name>
    <dbReference type="NCBI Taxonomy" id="1307763"/>
    <lineage>
        <taxon>Bacteria</taxon>
        <taxon>Pseudomonadati</taxon>
        <taxon>Kiritimatiellota</taxon>
        <taxon>Kiritimatiellia</taxon>
        <taxon>Kiritimatiellales</taxon>
        <taxon>Kiritimatiellaceae</taxon>
        <taxon>Kiritimatiella</taxon>
    </lineage>
</organism>
<dbReference type="RefSeq" id="WP_052882306.1">
    <property type="nucleotide sequence ID" value="NZ_CP010904.1"/>
</dbReference>
<feature type="domain" description="Glycosyltransferase subfamily 4-like N-terminal" evidence="2">
    <location>
        <begin position="17"/>
        <end position="172"/>
    </location>
</feature>
<dbReference type="GO" id="GO:0009011">
    <property type="term" value="F:alpha-1,4-glucan glucosyltransferase (ADP-glucose donor) activity"/>
    <property type="evidence" value="ECO:0007669"/>
    <property type="project" value="UniProtKB-EC"/>
</dbReference>
<evidence type="ECO:0000259" key="1">
    <source>
        <dbReference type="Pfam" id="PF00534"/>
    </source>
</evidence>
<accession>A0A0G3EFC5</accession>
<dbReference type="STRING" id="1307763.L21SP4_01801"/>
<keyword evidence="3" id="KW-0328">Glycosyltransferase</keyword>
<dbReference type="PANTHER" id="PTHR12526">
    <property type="entry name" value="GLYCOSYLTRANSFERASE"/>
    <property type="match status" value="1"/>
</dbReference>
<dbReference type="AlphaFoldDB" id="A0A0G3EFC5"/>
<dbReference type="Pfam" id="PF00534">
    <property type="entry name" value="Glycos_transf_1"/>
    <property type="match status" value="1"/>
</dbReference>
<dbReference type="Gene3D" id="3.40.50.2000">
    <property type="entry name" value="Glycogen Phosphorylase B"/>
    <property type="match status" value="2"/>
</dbReference>
<dbReference type="EMBL" id="CP010904">
    <property type="protein sequence ID" value="AKJ65038.1"/>
    <property type="molecule type" value="Genomic_DNA"/>
</dbReference>
<reference evidence="3 4" key="2">
    <citation type="journal article" date="2016" name="ISME J.">
        <title>Characterization of the first cultured representative of Verrucomicrobia subdivision 5 indicates the proposal of a novel phylum.</title>
        <authorList>
            <person name="Spring S."/>
            <person name="Bunk B."/>
            <person name="Sproer C."/>
            <person name="Schumann P."/>
            <person name="Rohde M."/>
            <person name="Tindall B.J."/>
            <person name="Klenk H.P."/>
        </authorList>
    </citation>
    <scope>NUCLEOTIDE SEQUENCE [LARGE SCALE GENOMIC DNA]</scope>
    <source>
        <strain evidence="3 4">L21-Fru-AB</strain>
    </source>
</reference>
<evidence type="ECO:0000313" key="4">
    <source>
        <dbReference type="Proteomes" id="UP000035268"/>
    </source>
</evidence>
<dbReference type="InterPro" id="IPR001296">
    <property type="entry name" value="Glyco_trans_1"/>
</dbReference>
<sequence>MKIAVLNWRCFRHPQAGGSEVYLHEQAKRWAAQGHSVDWLAARVRGAPAEEVHDGISFRRVGGKYTIYMKAQAALRRLRPRPEVVIDVENGIPFFSPLYVSCPVVLLVHHVHTEVWRRELTPPLALLGRFLESRVMPKVYRGRPIVTVSPSSAEMIRGLFGAQTAVEVIYNAFSGDLTPGDKAQRPEIVYLGRLKRYKSVDVLLDAVRLLHAPEVLFRLIGHGDDEPRLRGICREYGISDRVRFEGRVSEEDKRRFLQRAWIAVNPSMMEGWSITNLEANACGTPVLGSDVPGIRDSIRPGVNGDVFPYGAADVLADKIRGLLDDPDRRAAWSESSLAWAAEFSWDRSADKWLSLLQKVCRKEP</sequence>
<dbReference type="PANTHER" id="PTHR12526:SF618">
    <property type="entry name" value="GLYCOSYLTRANSFERASE, FAMILY 4"/>
    <property type="match status" value="1"/>
</dbReference>